<comment type="caution">
    <text evidence="2">The sequence shown here is derived from an EMBL/GenBank/DDBJ whole genome shotgun (WGS) entry which is preliminary data.</text>
</comment>
<dbReference type="STRING" id="1817867.A3F83_03125"/>
<sequence length="717" mass="78565">MILPGRAASQSDLAVLKSEAEAQAESQLLYDYLTRIARDYLDQREREIAAISTPAQAEARKRLIRERILALLGPLPKKTDLKAQVTGRLEREGYTVENVVYQSQPGFYVTANLYIPAAGKKPFPAVLGTCGHTNNGKAAAIYQTLWISLAKMGFVVLSFDPPGQGERMMYWNADLGEPLPPGTTTDHSLSGIQCMLTGTGEATYFIWDMIRSLDYLLSRPEVDPQRVAVTGNSGGGTQTAYIAALDDRLTAAVPSCYMTAWRRLWETIGPQDAEQNILPFIGSGLDFGDFAIAFAPRPFLMNLAIQDFFSILGARETYAEVKRIYELYGAGDKFAKFEADDQHGYSRPRREACMGWLGKYMLGLDGPQKEPELTTEWERNLWASPTGQVLTSYRDAQTVASLNAAYAQKIMPAPGLPNSVESLERWREELLGKVRKLTGFERFTTPLNLQNRGSIWRPGMSIELITYDPEPGITLPALFFRPDSVRRELPAVLYAADWSKSEDAAGDIAALAAGGRPVLAPDVRGKGEGARLSGKSGPFQDWLSRDWALALMAFHVNKSLVGMRAVDLVRSLDALAELCGDRKSGMTVLAKGSAGVPALHAAALDNRISSVIIEGGLASWKAVVEAKYHRGQLDNAVLGALAQYDLPLLASALAPRTLVLSNTSDPMGHVLPLEQAALEYQAAAHCYKILNRSQNLRFAIRQEGLEVLRAYSNALSE</sequence>
<dbReference type="EMBL" id="MFIX01000112">
    <property type="protein sequence ID" value="OGG04585.1"/>
    <property type="molecule type" value="Genomic_DNA"/>
</dbReference>
<dbReference type="Gene3D" id="3.40.50.1820">
    <property type="entry name" value="alpha/beta hydrolase"/>
    <property type="match status" value="2"/>
</dbReference>
<dbReference type="PANTHER" id="PTHR22946:SF8">
    <property type="entry name" value="ACETYL XYLAN ESTERASE DOMAIN-CONTAINING PROTEIN"/>
    <property type="match status" value="1"/>
</dbReference>
<dbReference type="InterPro" id="IPR029058">
    <property type="entry name" value="AB_hydrolase_fold"/>
</dbReference>
<dbReference type="Proteomes" id="UP000179129">
    <property type="component" value="Unassembled WGS sequence"/>
</dbReference>
<evidence type="ECO:0000313" key="2">
    <source>
        <dbReference type="EMBL" id="OGG04585.1"/>
    </source>
</evidence>
<accession>A0A1F5YWT8</accession>
<evidence type="ECO:0000313" key="3">
    <source>
        <dbReference type="Proteomes" id="UP000179129"/>
    </source>
</evidence>
<dbReference type="PANTHER" id="PTHR22946">
    <property type="entry name" value="DIENELACTONE HYDROLASE DOMAIN-CONTAINING PROTEIN-RELATED"/>
    <property type="match status" value="1"/>
</dbReference>
<organism evidence="2 3">
    <name type="scientific">Candidatus Glassbacteria bacterium RIFCSPLOWO2_12_FULL_58_11</name>
    <dbReference type="NCBI Taxonomy" id="1817867"/>
    <lineage>
        <taxon>Bacteria</taxon>
        <taxon>Candidatus Glassiibacteriota</taxon>
    </lineage>
</organism>
<proteinExistence type="predicted"/>
<dbReference type="Pfam" id="PF05448">
    <property type="entry name" value="AXE1"/>
    <property type="match status" value="1"/>
</dbReference>
<evidence type="ECO:0000259" key="1">
    <source>
        <dbReference type="Pfam" id="PF05448"/>
    </source>
</evidence>
<name>A0A1F5YWT8_9BACT</name>
<dbReference type="InterPro" id="IPR008391">
    <property type="entry name" value="AXE1_dom"/>
</dbReference>
<dbReference type="InterPro" id="IPR050261">
    <property type="entry name" value="FrsA_esterase"/>
</dbReference>
<dbReference type="SUPFAM" id="SSF53474">
    <property type="entry name" value="alpha/beta-Hydrolases"/>
    <property type="match status" value="2"/>
</dbReference>
<feature type="domain" description="Acetyl xylan esterase" evidence="1">
    <location>
        <begin position="96"/>
        <end position="277"/>
    </location>
</feature>
<reference evidence="2 3" key="1">
    <citation type="journal article" date="2016" name="Nat. Commun.">
        <title>Thousands of microbial genomes shed light on interconnected biogeochemical processes in an aquifer system.</title>
        <authorList>
            <person name="Anantharaman K."/>
            <person name="Brown C.T."/>
            <person name="Hug L.A."/>
            <person name="Sharon I."/>
            <person name="Castelle C.J."/>
            <person name="Probst A.J."/>
            <person name="Thomas B.C."/>
            <person name="Singh A."/>
            <person name="Wilkins M.J."/>
            <person name="Karaoz U."/>
            <person name="Brodie E.L."/>
            <person name="Williams K.H."/>
            <person name="Hubbard S.S."/>
            <person name="Banfield J.F."/>
        </authorList>
    </citation>
    <scope>NUCLEOTIDE SEQUENCE [LARGE SCALE GENOMIC DNA]</scope>
</reference>
<gene>
    <name evidence="2" type="ORF">A3F83_03125</name>
</gene>
<dbReference type="AlphaFoldDB" id="A0A1F5YWT8"/>
<protein>
    <recommendedName>
        <fullName evidence="1">Acetyl xylan esterase domain-containing protein</fullName>
    </recommendedName>
</protein>